<dbReference type="Proteomes" id="UP000030151">
    <property type="component" value="Unassembled WGS sequence"/>
</dbReference>
<dbReference type="eggNOG" id="KOG2515">
    <property type="taxonomic scope" value="Eukaryota"/>
</dbReference>
<keyword evidence="1" id="KW-1133">Transmembrane helix</keyword>
<reference evidence="2 3" key="1">
    <citation type="submission" date="2014-02" db="EMBL/GenBank/DDBJ databases">
        <title>The genome sequence of the entomopathogenic fungus Metarhizium robertsii ARSEF 2575.</title>
        <authorList>
            <person name="Giuliano Garisto Donzelli B."/>
            <person name="Roe B.A."/>
            <person name="Macmil S.L."/>
            <person name="Krasnoff S.B."/>
            <person name="Gibson D.M."/>
        </authorList>
    </citation>
    <scope>NUCLEOTIDE SEQUENCE [LARGE SCALE GENOMIC DNA]</scope>
    <source>
        <strain evidence="2 3">ARSEF 2575</strain>
    </source>
</reference>
<keyword evidence="1" id="KW-0812">Transmembrane</keyword>
<comment type="caution">
    <text evidence="2">The sequence shown here is derived from an EMBL/GenBank/DDBJ whole genome shotgun (WGS) entry which is preliminary data.</text>
</comment>
<dbReference type="AlphaFoldDB" id="A0A0A1UVF0"/>
<dbReference type="Pfam" id="PF11927">
    <property type="entry name" value="HODM_asu-like"/>
    <property type="match status" value="1"/>
</dbReference>
<evidence type="ECO:0000313" key="2">
    <source>
        <dbReference type="EMBL" id="EXV01852.1"/>
    </source>
</evidence>
<protein>
    <submittedName>
        <fullName evidence="2">DUF3445 domain protein</fullName>
    </submittedName>
</protein>
<dbReference type="InterPro" id="IPR021848">
    <property type="entry name" value="HODM_asu-like"/>
</dbReference>
<feature type="transmembrane region" description="Helical" evidence="1">
    <location>
        <begin position="15"/>
        <end position="32"/>
    </location>
</feature>
<proteinExistence type="predicted"/>
<gene>
    <name evidence="2" type="ORF">X797_004687</name>
</gene>
<sequence length="407" mass="47023">MSISALLRASNDCGLSPFLLVAALIVLTGIAIRRTSQQRIDVGRPLRLITKAQGESPQSATSPICYRVQSPQPYHDWSIRHTKPLPYRAFRYGPKYNITMGLRTIDRDEWIELDNHFPKYHADKAIRIQERGDKCIKTHPDAVPAAMELLEELANYLPARYPGLFKRTAVGIDNIWSGESFNILQRPLREDPMTVCARLIQDDLALLLEQPDGTYRLLAGCILLAGFWRLSDKFGMSLSDIHTSGNVPSFQEKLERGMVKFFQRMKTDTMYGRSNYFIQVDDSLPWSHSIGDEDDPDVGWSTAEEGKIIHHHWFRSERQSLRRLPRTRAICFTIRTYFLPITEMAEEDYVPGRLASAIRSWDHDVSKYKGRAKYEAVLLDYLDRKHQDQVRNGLDLAREEHVRQYPW</sequence>
<evidence type="ECO:0000256" key="1">
    <source>
        <dbReference type="SAM" id="Phobius"/>
    </source>
</evidence>
<dbReference type="EMBL" id="JELW01000006">
    <property type="protein sequence ID" value="EXV01852.1"/>
    <property type="molecule type" value="Genomic_DNA"/>
</dbReference>
<organism evidence="2 3">
    <name type="scientific">Metarhizium robertsii</name>
    <dbReference type="NCBI Taxonomy" id="568076"/>
    <lineage>
        <taxon>Eukaryota</taxon>
        <taxon>Fungi</taxon>
        <taxon>Dikarya</taxon>
        <taxon>Ascomycota</taxon>
        <taxon>Pezizomycotina</taxon>
        <taxon>Sordariomycetes</taxon>
        <taxon>Hypocreomycetidae</taxon>
        <taxon>Hypocreales</taxon>
        <taxon>Clavicipitaceae</taxon>
        <taxon>Metarhizium</taxon>
    </lineage>
</organism>
<keyword evidence="1" id="KW-0472">Membrane</keyword>
<dbReference type="HOGENOM" id="CLU_025462_0_2_1"/>
<dbReference type="OrthoDB" id="497541at2759"/>
<evidence type="ECO:0000313" key="3">
    <source>
        <dbReference type="Proteomes" id="UP000030151"/>
    </source>
</evidence>
<accession>A0A0A1UVF0</accession>
<name>A0A0A1UVF0_9HYPO</name>